<keyword evidence="4" id="KW-1185">Reference proteome</keyword>
<protein>
    <recommendedName>
        <fullName evidence="2">Glycine dehydrogenase C-terminal domain-containing protein</fullName>
    </recommendedName>
</protein>
<dbReference type="PANTHER" id="PTHR11773">
    <property type="entry name" value="GLYCINE DEHYDROGENASE, DECARBOXYLATING"/>
    <property type="match status" value="1"/>
</dbReference>
<gene>
    <name evidence="3" type="ORF">ANCDUO_25767</name>
</gene>
<evidence type="ECO:0000259" key="2">
    <source>
        <dbReference type="Pfam" id="PF21478"/>
    </source>
</evidence>
<dbReference type="GO" id="GO:0005960">
    <property type="term" value="C:glycine cleavage complex"/>
    <property type="evidence" value="ECO:0007669"/>
    <property type="project" value="TreeGrafter"/>
</dbReference>
<dbReference type="InterPro" id="IPR015422">
    <property type="entry name" value="PyrdxlP-dep_Trfase_small"/>
</dbReference>
<sequence length="111" mass="12725">MARRLEGAYRIVYKDEQGLVAHEFILDCKPFKKSAGVEVVDIAKRLMDYGFHSPTMSWPVHDCLMIEPTESEDKGTSLIAFHGNLPGLQGFIQARWIVSLMHCWQFVKRSL</sequence>
<dbReference type="GO" id="GO:0004375">
    <property type="term" value="F:glycine dehydrogenase (decarboxylating) activity"/>
    <property type="evidence" value="ECO:0007669"/>
    <property type="project" value="InterPro"/>
</dbReference>
<dbReference type="InterPro" id="IPR015424">
    <property type="entry name" value="PyrdxlP-dep_Trfase"/>
</dbReference>
<dbReference type="SUPFAM" id="SSF53383">
    <property type="entry name" value="PLP-dependent transferases"/>
    <property type="match status" value="1"/>
</dbReference>
<dbReference type="InterPro" id="IPR049316">
    <property type="entry name" value="GDC-P_C"/>
</dbReference>
<dbReference type="PANTHER" id="PTHR11773:SF1">
    <property type="entry name" value="GLYCINE DEHYDROGENASE (DECARBOXYLATING), MITOCHONDRIAL"/>
    <property type="match status" value="1"/>
</dbReference>
<dbReference type="OrthoDB" id="6537869at2759"/>
<feature type="domain" description="Glycine dehydrogenase C-terminal" evidence="2">
    <location>
        <begin position="1"/>
        <end position="74"/>
    </location>
</feature>
<dbReference type="Gene3D" id="3.90.1150.10">
    <property type="entry name" value="Aspartate Aminotransferase, domain 1"/>
    <property type="match status" value="1"/>
</dbReference>
<reference evidence="3 4" key="1">
    <citation type="submission" date="2013-12" db="EMBL/GenBank/DDBJ databases">
        <title>Draft genome of the parsitic nematode Ancylostoma duodenale.</title>
        <authorList>
            <person name="Mitreva M."/>
        </authorList>
    </citation>
    <scope>NUCLEOTIDE SEQUENCE [LARGE SCALE GENOMIC DNA]</scope>
    <source>
        <strain evidence="3 4">Zhejiang</strain>
    </source>
</reference>
<evidence type="ECO:0000256" key="1">
    <source>
        <dbReference type="ARBA" id="ARBA00022898"/>
    </source>
</evidence>
<proteinExistence type="predicted"/>
<dbReference type="GO" id="GO:0030170">
    <property type="term" value="F:pyridoxal phosphate binding"/>
    <property type="evidence" value="ECO:0007669"/>
    <property type="project" value="TreeGrafter"/>
</dbReference>
<dbReference type="EMBL" id="KN779399">
    <property type="protein sequence ID" value="KIH44214.1"/>
    <property type="molecule type" value="Genomic_DNA"/>
</dbReference>
<name>A0A0C2FBR9_9BILA</name>
<dbReference type="Proteomes" id="UP000054047">
    <property type="component" value="Unassembled WGS sequence"/>
</dbReference>
<evidence type="ECO:0000313" key="4">
    <source>
        <dbReference type="Proteomes" id="UP000054047"/>
    </source>
</evidence>
<dbReference type="Pfam" id="PF21478">
    <property type="entry name" value="GcvP2_C"/>
    <property type="match status" value="1"/>
</dbReference>
<dbReference type="AlphaFoldDB" id="A0A0C2FBR9"/>
<dbReference type="GO" id="GO:0005739">
    <property type="term" value="C:mitochondrion"/>
    <property type="evidence" value="ECO:0007669"/>
    <property type="project" value="TreeGrafter"/>
</dbReference>
<evidence type="ECO:0000313" key="3">
    <source>
        <dbReference type="EMBL" id="KIH44214.1"/>
    </source>
</evidence>
<dbReference type="GO" id="GO:0016594">
    <property type="term" value="F:glycine binding"/>
    <property type="evidence" value="ECO:0007669"/>
    <property type="project" value="TreeGrafter"/>
</dbReference>
<dbReference type="InterPro" id="IPR020581">
    <property type="entry name" value="GDC_P"/>
</dbReference>
<accession>A0A0C2FBR9</accession>
<dbReference type="GO" id="GO:0019464">
    <property type="term" value="P:glycine decarboxylation via glycine cleavage system"/>
    <property type="evidence" value="ECO:0007669"/>
    <property type="project" value="TreeGrafter"/>
</dbReference>
<organism evidence="3 4">
    <name type="scientific">Ancylostoma duodenale</name>
    <dbReference type="NCBI Taxonomy" id="51022"/>
    <lineage>
        <taxon>Eukaryota</taxon>
        <taxon>Metazoa</taxon>
        <taxon>Ecdysozoa</taxon>
        <taxon>Nematoda</taxon>
        <taxon>Chromadorea</taxon>
        <taxon>Rhabditida</taxon>
        <taxon>Rhabditina</taxon>
        <taxon>Rhabditomorpha</taxon>
        <taxon>Strongyloidea</taxon>
        <taxon>Ancylostomatidae</taxon>
        <taxon>Ancylostomatinae</taxon>
        <taxon>Ancylostoma</taxon>
    </lineage>
</organism>
<keyword evidence="1" id="KW-0663">Pyridoxal phosphate</keyword>